<dbReference type="SMART" id="SM00903">
    <property type="entry name" value="Flavin_Reduct"/>
    <property type="match status" value="1"/>
</dbReference>
<accession>W9GVJ6</accession>
<dbReference type="Proteomes" id="UP000019486">
    <property type="component" value="Unassembled WGS sequence"/>
</dbReference>
<comment type="caution">
    <text evidence="3">The sequence shown here is derived from an EMBL/GenBank/DDBJ whole genome shotgun (WGS) entry which is preliminary data.</text>
</comment>
<dbReference type="Gene3D" id="2.30.110.10">
    <property type="entry name" value="Electron Transport, Fmn-binding Protein, Chain A"/>
    <property type="match status" value="1"/>
</dbReference>
<dbReference type="InterPro" id="IPR002563">
    <property type="entry name" value="Flavin_Rdtase-like_dom"/>
</dbReference>
<proteinExistence type="predicted"/>
<protein>
    <submittedName>
        <fullName evidence="3">Flavin reductase</fullName>
    </submittedName>
</protein>
<evidence type="ECO:0000259" key="2">
    <source>
        <dbReference type="SMART" id="SM00903"/>
    </source>
</evidence>
<dbReference type="RefSeq" id="WP_037458305.1">
    <property type="nucleotide sequence ID" value="NZ_AVFL01000023.1"/>
</dbReference>
<feature type="domain" description="Flavin reductase like" evidence="2">
    <location>
        <begin position="21"/>
        <end position="167"/>
    </location>
</feature>
<name>W9GVJ6_9PROT</name>
<sequence length="175" mass="18484">MIAETVSAARPVDPALFREAMRLTASGVAVVTTDGAQGRAGLTVSTLCSLSMEPPSVVLCVHNRSKALETLLANGVFCANVLRQDQTRVADSFAGAIPELRDDRFAAGSWSLLETGAPVLDGALCGFDCRVAKVFDFGSHRIIAGEVLALATAPSEPLVFSNRAYRRLDAMSCEP</sequence>
<keyword evidence="1" id="KW-0560">Oxidoreductase</keyword>
<dbReference type="EMBL" id="AVFL01000023">
    <property type="protein sequence ID" value="EWY37824.1"/>
    <property type="molecule type" value="Genomic_DNA"/>
</dbReference>
<dbReference type="GO" id="GO:0042602">
    <property type="term" value="F:riboflavin reductase (NADPH) activity"/>
    <property type="evidence" value="ECO:0007669"/>
    <property type="project" value="TreeGrafter"/>
</dbReference>
<dbReference type="PANTHER" id="PTHR30466:SF1">
    <property type="entry name" value="FMN REDUCTASE (NADH) RUTF"/>
    <property type="match status" value="1"/>
</dbReference>
<dbReference type="AlphaFoldDB" id="W9GVJ6"/>
<dbReference type="InterPro" id="IPR012349">
    <property type="entry name" value="Split_barrel_FMN-bd"/>
</dbReference>
<dbReference type="OrthoDB" id="9789254at2"/>
<evidence type="ECO:0000256" key="1">
    <source>
        <dbReference type="ARBA" id="ARBA00023002"/>
    </source>
</evidence>
<dbReference type="InterPro" id="IPR050268">
    <property type="entry name" value="NADH-dep_flavin_reductase"/>
</dbReference>
<keyword evidence="4" id="KW-1185">Reference proteome</keyword>
<evidence type="ECO:0000313" key="3">
    <source>
        <dbReference type="EMBL" id="EWY37824.1"/>
    </source>
</evidence>
<gene>
    <name evidence="3" type="ORF">N825_09590</name>
</gene>
<dbReference type="SUPFAM" id="SSF50475">
    <property type="entry name" value="FMN-binding split barrel"/>
    <property type="match status" value="1"/>
</dbReference>
<dbReference type="GO" id="GO:0010181">
    <property type="term" value="F:FMN binding"/>
    <property type="evidence" value="ECO:0007669"/>
    <property type="project" value="InterPro"/>
</dbReference>
<dbReference type="PATRIC" id="fig|1385369.3.peg.5225"/>
<organism evidence="3 4">
    <name type="scientific">Skermanella stibiiresistens SB22</name>
    <dbReference type="NCBI Taxonomy" id="1385369"/>
    <lineage>
        <taxon>Bacteria</taxon>
        <taxon>Pseudomonadati</taxon>
        <taxon>Pseudomonadota</taxon>
        <taxon>Alphaproteobacteria</taxon>
        <taxon>Rhodospirillales</taxon>
        <taxon>Azospirillaceae</taxon>
        <taxon>Skermanella</taxon>
    </lineage>
</organism>
<dbReference type="STRING" id="1385369.N825_09590"/>
<reference evidence="3 4" key="1">
    <citation type="submission" date="2013-08" db="EMBL/GenBank/DDBJ databases">
        <title>The genome sequence of Skermanella stibiiresistens.</title>
        <authorList>
            <person name="Zhu W."/>
            <person name="Wang G."/>
        </authorList>
    </citation>
    <scope>NUCLEOTIDE SEQUENCE [LARGE SCALE GENOMIC DNA]</scope>
    <source>
        <strain evidence="3 4">SB22</strain>
    </source>
</reference>
<dbReference type="PANTHER" id="PTHR30466">
    <property type="entry name" value="FLAVIN REDUCTASE"/>
    <property type="match status" value="1"/>
</dbReference>
<dbReference type="Pfam" id="PF01613">
    <property type="entry name" value="Flavin_Reduct"/>
    <property type="match status" value="1"/>
</dbReference>
<evidence type="ECO:0000313" key="4">
    <source>
        <dbReference type="Proteomes" id="UP000019486"/>
    </source>
</evidence>